<proteinExistence type="predicted"/>
<organism evidence="1 2">
    <name type="scientific">Aquipseudomonas ullengensis</name>
    <dbReference type="NCBI Taxonomy" id="2759166"/>
    <lineage>
        <taxon>Bacteria</taxon>
        <taxon>Pseudomonadati</taxon>
        <taxon>Pseudomonadota</taxon>
        <taxon>Gammaproteobacteria</taxon>
        <taxon>Pseudomonadales</taxon>
        <taxon>Pseudomonadaceae</taxon>
        <taxon>Aquipseudomonas</taxon>
    </lineage>
</organism>
<dbReference type="RefSeq" id="WP_183089564.1">
    <property type="nucleotide sequence ID" value="NZ_JACJUD010000004.1"/>
</dbReference>
<sequence>MTSISSTPIALASYTATSKTATAAGNTTSQQGSEKPADPVAEIKRMALMMQARQNGGLFTVMAKGTSQTTSLSGLTGLSGAASNGTTATIPLPDVGELEKEDAQKLLTQVQKLIDHGVTDGISFKGSNGDKQTDSLTTYRDWLQAKVGIDTYA</sequence>
<evidence type="ECO:0000313" key="1">
    <source>
        <dbReference type="EMBL" id="MBB2496026.1"/>
    </source>
</evidence>
<keyword evidence="2" id="KW-1185">Reference proteome</keyword>
<name>A0A7W4LMR9_9GAMM</name>
<comment type="caution">
    <text evidence="1">The sequence shown here is derived from an EMBL/GenBank/DDBJ whole genome shotgun (WGS) entry which is preliminary data.</text>
</comment>
<dbReference type="Proteomes" id="UP000542720">
    <property type="component" value="Unassembled WGS sequence"/>
</dbReference>
<protein>
    <submittedName>
        <fullName evidence="1">Uncharacterized protein</fullName>
    </submittedName>
</protein>
<dbReference type="AlphaFoldDB" id="A0A7W4LMR9"/>
<gene>
    <name evidence="1" type="ORF">H3H51_13440</name>
</gene>
<evidence type="ECO:0000313" key="2">
    <source>
        <dbReference type="Proteomes" id="UP000542720"/>
    </source>
</evidence>
<dbReference type="EMBL" id="JACJUD010000004">
    <property type="protein sequence ID" value="MBB2496026.1"/>
    <property type="molecule type" value="Genomic_DNA"/>
</dbReference>
<accession>A0A7W4LMR9</accession>
<reference evidence="1 2" key="1">
    <citation type="submission" date="2020-08" db="EMBL/GenBank/DDBJ databases">
        <authorList>
            <person name="Kim C.M."/>
        </authorList>
    </citation>
    <scope>NUCLEOTIDE SEQUENCE [LARGE SCALE GENOMIC DNA]</scope>
    <source>
        <strain evidence="1 2">UL070</strain>
    </source>
</reference>